<dbReference type="InterPro" id="IPR018641">
    <property type="entry name" value="Trfase_1_rSAM/seldom-assoc"/>
</dbReference>
<keyword evidence="2" id="KW-1185">Reference proteome</keyword>
<dbReference type="PANTHER" id="PTHR36529:SF1">
    <property type="entry name" value="GLYCOSYLTRANSFERASE"/>
    <property type="match status" value="1"/>
</dbReference>
<gene>
    <name evidence="1" type="ORF">NIES806_32150</name>
</gene>
<dbReference type="EMBL" id="AP018316">
    <property type="protein sequence ID" value="BAZ86997.1"/>
    <property type="molecule type" value="Genomic_DNA"/>
</dbReference>
<dbReference type="OrthoDB" id="9810303at2"/>
<dbReference type="Pfam" id="PF09837">
    <property type="entry name" value="DUF2064"/>
    <property type="match status" value="1"/>
</dbReference>
<dbReference type="KEGG" id="dcm:NIES806_32150"/>
<protein>
    <recommendedName>
        <fullName evidence="3">Glycosyltransferase</fullName>
    </recommendedName>
</protein>
<dbReference type="PANTHER" id="PTHR36529">
    <property type="entry name" value="SLL1095 PROTEIN"/>
    <property type="match status" value="1"/>
</dbReference>
<evidence type="ECO:0008006" key="3">
    <source>
        <dbReference type="Google" id="ProtNLM"/>
    </source>
</evidence>
<sequence length="217" mass="24355">MISWKPSKQHLIIFTRYPEPGKTKTRLIPALGDIGAANLHKQMTEHTIFQVKELQKITIVTVEVRFTGGNLEKMQNWLGNDLRYESQGEGDLGARMERSLINAFNQKAEKVIIIGTDCPNLNSQILTIAFEQLDVFNLVLGPALDGGYYLIGLQQPIAELFTNISWGTAQVFAKTVEIAQKLNLSMGYLQTLADIDRPEDLTPVSDVMRYSFLSQNP</sequence>
<dbReference type="SUPFAM" id="SSF53448">
    <property type="entry name" value="Nucleotide-diphospho-sugar transferases"/>
    <property type="match status" value="1"/>
</dbReference>
<dbReference type="InterPro" id="IPR029044">
    <property type="entry name" value="Nucleotide-diphossugar_trans"/>
</dbReference>
<dbReference type="Proteomes" id="UP000218702">
    <property type="component" value="Chromosome"/>
</dbReference>
<dbReference type="RefSeq" id="WP_096668791.1">
    <property type="nucleotide sequence ID" value="NZ_AP018316.1"/>
</dbReference>
<dbReference type="Gene3D" id="3.90.550.10">
    <property type="entry name" value="Spore Coat Polysaccharide Biosynthesis Protein SpsA, Chain A"/>
    <property type="match status" value="1"/>
</dbReference>
<evidence type="ECO:0000313" key="1">
    <source>
        <dbReference type="EMBL" id="BAZ86997.1"/>
    </source>
</evidence>
<evidence type="ECO:0000313" key="2">
    <source>
        <dbReference type="Proteomes" id="UP000218702"/>
    </source>
</evidence>
<name>A0A1Z4V666_9CYAN</name>
<reference evidence="1 2" key="1">
    <citation type="submission" date="2017-06" db="EMBL/GenBank/DDBJ databases">
        <title>Genome sequencing of cyanobaciteial culture collection at National Institute for Environmental Studies (NIES).</title>
        <authorList>
            <person name="Hirose Y."/>
            <person name="Shimura Y."/>
            <person name="Fujisawa T."/>
            <person name="Nakamura Y."/>
            <person name="Kawachi M."/>
        </authorList>
    </citation>
    <scope>NUCLEOTIDE SEQUENCE [LARGE SCALE GENOMIC DNA]</scope>
    <source>
        <strain evidence="1 2">NIES-806</strain>
    </source>
</reference>
<dbReference type="AlphaFoldDB" id="A0A1Z4V666"/>
<dbReference type="NCBIfam" id="TIGR04282">
    <property type="entry name" value="glyco_like_cofC"/>
    <property type="match status" value="1"/>
</dbReference>
<proteinExistence type="predicted"/>
<organism evidence="1 2">
    <name type="scientific">Dolichospermum compactum NIES-806</name>
    <dbReference type="NCBI Taxonomy" id="1973481"/>
    <lineage>
        <taxon>Bacteria</taxon>
        <taxon>Bacillati</taxon>
        <taxon>Cyanobacteriota</taxon>
        <taxon>Cyanophyceae</taxon>
        <taxon>Nostocales</taxon>
        <taxon>Aphanizomenonaceae</taxon>
        <taxon>Dolichospermum</taxon>
        <taxon>Dolichospermum compactum</taxon>
    </lineage>
</organism>
<accession>A0A1Z4V666</accession>